<organism evidence="1 2">
    <name type="scientific">Actinospica acidithermotolerans</name>
    <dbReference type="NCBI Taxonomy" id="2828514"/>
    <lineage>
        <taxon>Bacteria</taxon>
        <taxon>Bacillati</taxon>
        <taxon>Actinomycetota</taxon>
        <taxon>Actinomycetes</taxon>
        <taxon>Catenulisporales</taxon>
        <taxon>Actinospicaceae</taxon>
        <taxon>Actinospica</taxon>
    </lineage>
</organism>
<dbReference type="EMBL" id="JAGSOH010000123">
    <property type="protein sequence ID" value="MBR7830262.1"/>
    <property type="molecule type" value="Genomic_DNA"/>
</dbReference>
<proteinExistence type="predicted"/>
<protein>
    <submittedName>
        <fullName evidence="1">Uncharacterized protein</fullName>
    </submittedName>
</protein>
<sequence>PVIAALERSLAGQAGLLGCGFVFSGGGLGVWGSHVLRTTASRWETGFRPNADARIRNLPTMSPERVNFRGNAVSGRQ</sequence>
<accession>A0A941ILQ7</accession>
<evidence type="ECO:0000313" key="2">
    <source>
        <dbReference type="Proteomes" id="UP000676325"/>
    </source>
</evidence>
<evidence type="ECO:0000313" key="1">
    <source>
        <dbReference type="EMBL" id="MBR7830262.1"/>
    </source>
</evidence>
<name>A0A941ILQ7_9ACTN</name>
<reference evidence="1" key="1">
    <citation type="submission" date="2021-04" db="EMBL/GenBank/DDBJ databases">
        <title>Genome based classification of Actinospica acidithermotolerans sp. nov., an actinobacterium isolated from an Indonesian hot spring.</title>
        <authorList>
            <person name="Kusuma A.B."/>
            <person name="Putra K.E."/>
            <person name="Nafisah S."/>
            <person name="Loh J."/>
            <person name="Nouioui I."/>
            <person name="Goodfellow M."/>
        </authorList>
    </citation>
    <scope>NUCLEOTIDE SEQUENCE</scope>
    <source>
        <strain evidence="1">MGRD01-02</strain>
    </source>
</reference>
<feature type="non-terminal residue" evidence="1">
    <location>
        <position position="1"/>
    </location>
</feature>
<dbReference type="RefSeq" id="WP_212521392.1">
    <property type="nucleotide sequence ID" value="NZ_JAGSOH010000123.1"/>
</dbReference>
<comment type="caution">
    <text evidence="1">The sequence shown here is derived from an EMBL/GenBank/DDBJ whole genome shotgun (WGS) entry which is preliminary data.</text>
</comment>
<gene>
    <name evidence="1" type="ORF">KDK95_28425</name>
</gene>
<keyword evidence="2" id="KW-1185">Reference proteome</keyword>
<dbReference type="AlphaFoldDB" id="A0A941ILQ7"/>
<dbReference type="Proteomes" id="UP000676325">
    <property type="component" value="Unassembled WGS sequence"/>
</dbReference>